<dbReference type="KEGG" id="mlil:QLS71_015315"/>
<organism evidence="1 2">
    <name type="scientific">Mariniflexile litorale</name>
    <dbReference type="NCBI Taxonomy" id="3045158"/>
    <lineage>
        <taxon>Bacteria</taxon>
        <taxon>Pseudomonadati</taxon>
        <taxon>Bacteroidota</taxon>
        <taxon>Flavobacteriia</taxon>
        <taxon>Flavobacteriales</taxon>
        <taxon>Flavobacteriaceae</taxon>
        <taxon>Mariniflexile</taxon>
    </lineage>
</organism>
<gene>
    <name evidence="1" type="ORF">QLS71_015315</name>
</gene>
<name>A0AAU7EE19_9FLAO</name>
<sequence length="120" mass="14065">MTEIPLLTFDKLFDLVEENRFANESDKKIAEKILEAENEWGDWKTSVKNLNEFIIVLEKEVGGTVTKTSLSKLLKKYNRNIAQNMWEAETVCSLLEIFDFTQETELRKIFNELTEKVKTE</sequence>
<keyword evidence="2" id="KW-1185">Reference proteome</keyword>
<evidence type="ECO:0000313" key="2">
    <source>
        <dbReference type="Proteomes" id="UP001224325"/>
    </source>
</evidence>
<protein>
    <submittedName>
        <fullName evidence="1">Uncharacterized protein</fullName>
    </submittedName>
</protein>
<proteinExistence type="predicted"/>
<reference evidence="1" key="1">
    <citation type="submission" date="2024-04" db="EMBL/GenBank/DDBJ databases">
        <title>Mariniflexile litorale, isolated from the shallow sediments of the Sea of Japan.</title>
        <authorList>
            <person name="Romanenko L."/>
            <person name="Isaeva M."/>
        </authorList>
    </citation>
    <scope>NUCLEOTIDE SEQUENCE [LARGE SCALE GENOMIC DNA]</scope>
    <source>
        <strain evidence="1">KMM 9835</strain>
    </source>
</reference>
<evidence type="ECO:0000313" key="1">
    <source>
        <dbReference type="EMBL" id="XBL13679.1"/>
    </source>
</evidence>
<accession>A0AAU7EE19</accession>
<dbReference type="EMBL" id="CP155618">
    <property type="protein sequence ID" value="XBL13679.1"/>
    <property type="molecule type" value="Genomic_DNA"/>
</dbReference>
<dbReference type="AlphaFoldDB" id="A0AAU7EE19"/>
<dbReference type="Proteomes" id="UP001224325">
    <property type="component" value="Chromosome"/>
</dbReference>
<dbReference type="RefSeq" id="WP_348636563.1">
    <property type="nucleotide sequence ID" value="NZ_CP155618.1"/>
</dbReference>